<feature type="chain" id="PRO_5043901048" description="Delta-like protein" evidence="14">
    <location>
        <begin position="23"/>
        <end position="352"/>
    </location>
</feature>
<evidence type="ECO:0000256" key="1">
    <source>
        <dbReference type="ARBA" id="ARBA00004479"/>
    </source>
</evidence>
<evidence type="ECO:0000256" key="3">
    <source>
        <dbReference type="ARBA" id="ARBA00022536"/>
    </source>
</evidence>
<dbReference type="SUPFAM" id="SSF57196">
    <property type="entry name" value="EGF/Laminin"/>
    <property type="match status" value="1"/>
</dbReference>
<dbReference type="PANTHER" id="PTHR14949">
    <property type="entry name" value="EGF-LIKE-DOMAIN, MULTIPLE 7, 8"/>
    <property type="match status" value="1"/>
</dbReference>
<dbReference type="AlphaFoldDB" id="A0AAW1LTS5"/>
<keyword evidence="5 13" id="KW-0732">Signal</keyword>
<evidence type="ECO:0000256" key="13">
    <source>
        <dbReference type="RuleBase" id="RU280815"/>
    </source>
</evidence>
<evidence type="ECO:0000256" key="8">
    <source>
        <dbReference type="ARBA" id="ARBA00023136"/>
    </source>
</evidence>
<feature type="signal peptide" evidence="14">
    <location>
        <begin position="1"/>
        <end position="22"/>
    </location>
</feature>
<dbReference type="Gene3D" id="2.10.25.10">
    <property type="entry name" value="Laminin"/>
    <property type="match status" value="4"/>
</dbReference>
<organism evidence="17 18">
    <name type="scientific">Popillia japonica</name>
    <name type="common">Japanese beetle</name>
    <dbReference type="NCBI Taxonomy" id="7064"/>
    <lineage>
        <taxon>Eukaryota</taxon>
        <taxon>Metazoa</taxon>
        <taxon>Ecdysozoa</taxon>
        <taxon>Arthropoda</taxon>
        <taxon>Hexapoda</taxon>
        <taxon>Insecta</taxon>
        <taxon>Pterygota</taxon>
        <taxon>Neoptera</taxon>
        <taxon>Endopterygota</taxon>
        <taxon>Coleoptera</taxon>
        <taxon>Polyphaga</taxon>
        <taxon>Scarabaeiformia</taxon>
        <taxon>Scarabaeidae</taxon>
        <taxon>Rutelinae</taxon>
        <taxon>Popillia</taxon>
    </lineage>
</organism>
<dbReference type="SMART" id="SM00181">
    <property type="entry name" value="EGF"/>
    <property type="match status" value="5"/>
</dbReference>
<dbReference type="PROSITE" id="PS01186">
    <property type="entry name" value="EGF_2"/>
    <property type="match status" value="1"/>
</dbReference>
<dbReference type="PROSITE" id="PS00022">
    <property type="entry name" value="EGF_1"/>
    <property type="match status" value="4"/>
</dbReference>
<dbReference type="FunFam" id="2.10.25.10:FF:000018">
    <property type="entry name" value="Delta-like 1"/>
    <property type="match status" value="2"/>
</dbReference>
<evidence type="ECO:0000313" key="17">
    <source>
        <dbReference type="EMBL" id="KAK9737385.1"/>
    </source>
</evidence>
<feature type="domain" description="DSL" evidence="16">
    <location>
        <begin position="23"/>
        <end position="65"/>
    </location>
</feature>
<dbReference type="GO" id="GO:0005576">
    <property type="term" value="C:extracellular region"/>
    <property type="evidence" value="ECO:0007669"/>
    <property type="project" value="TreeGrafter"/>
</dbReference>
<dbReference type="PROSITE" id="PS51051">
    <property type="entry name" value="DSL"/>
    <property type="match status" value="1"/>
</dbReference>
<keyword evidence="4 13" id="KW-0812">Transmembrane</keyword>
<dbReference type="FunFam" id="2.10.25.10:FF:000294">
    <property type="entry name" value="Delta-like protein"/>
    <property type="match status" value="1"/>
</dbReference>
<dbReference type="InterPro" id="IPR050969">
    <property type="entry name" value="Dev_Signal_Modulators"/>
</dbReference>
<dbReference type="EMBL" id="JASPKY010000100">
    <property type="protein sequence ID" value="KAK9737385.1"/>
    <property type="molecule type" value="Genomic_DNA"/>
</dbReference>
<keyword evidence="3 11" id="KW-0245">EGF-like domain</keyword>
<feature type="disulfide bond" evidence="11">
    <location>
        <begin position="296"/>
        <end position="305"/>
    </location>
</feature>
<comment type="caution">
    <text evidence="11">Lacks conserved residue(s) required for the propagation of feature annotation.</text>
</comment>
<comment type="function">
    <text evidence="13">Putative Notch ligand involved in the mediation of Notch signaling.</text>
</comment>
<dbReference type="GO" id="GO:0005102">
    <property type="term" value="F:signaling receptor binding"/>
    <property type="evidence" value="ECO:0007669"/>
    <property type="project" value="TreeGrafter"/>
</dbReference>
<dbReference type="InterPro" id="IPR001774">
    <property type="entry name" value="DSL"/>
</dbReference>
<dbReference type="Pfam" id="PF01414">
    <property type="entry name" value="DSL"/>
    <property type="match status" value="1"/>
</dbReference>
<dbReference type="PROSITE" id="PS50026">
    <property type="entry name" value="EGF_3"/>
    <property type="match status" value="1"/>
</dbReference>
<protein>
    <recommendedName>
        <fullName evidence="13">Delta-like protein</fullName>
    </recommendedName>
</protein>
<name>A0AAW1LTS5_POPJA</name>
<proteinExistence type="predicted"/>
<dbReference type="GO" id="GO:0007154">
    <property type="term" value="P:cell communication"/>
    <property type="evidence" value="ECO:0007669"/>
    <property type="project" value="InterPro"/>
</dbReference>
<feature type="disulfide bond" evidence="12">
    <location>
        <begin position="56"/>
        <end position="65"/>
    </location>
</feature>
<accession>A0AAW1LTS5</accession>
<dbReference type="GO" id="GO:0005509">
    <property type="term" value="F:calcium ion binding"/>
    <property type="evidence" value="ECO:0007669"/>
    <property type="project" value="InterPro"/>
</dbReference>
<comment type="caution">
    <text evidence="17">The sequence shown here is derived from an EMBL/GenBank/DDBJ whole genome shotgun (WGS) entry which is preliminary data.</text>
</comment>
<keyword evidence="18" id="KW-1185">Reference proteome</keyword>
<evidence type="ECO:0000256" key="9">
    <source>
        <dbReference type="ARBA" id="ARBA00023157"/>
    </source>
</evidence>
<keyword evidence="7 13" id="KW-1133">Transmembrane helix</keyword>
<comment type="subcellular location">
    <subcellularLocation>
        <location evidence="1 13">Membrane</location>
        <topology evidence="1 13">Single-pass type I membrane protein</topology>
    </subcellularLocation>
</comment>
<evidence type="ECO:0000313" key="18">
    <source>
        <dbReference type="Proteomes" id="UP001458880"/>
    </source>
</evidence>
<keyword evidence="2 13" id="KW-0217">Developmental protein</keyword>
<dbReference type="SMART" id="SM00179">
    <property type="entry name" value="EGF_CA"/>
    <property type="match status" value="1"/>
</dbReference>
<evidence type="ECO:0000256" key="14">
    <source>
        <dbReference type="SAM" id="SignalP"/>
    </source>
</evidence>
<keyword evidence="8 13" id="KW-0472">Membrane</keyword>
<dbReference type="GO" id="GO:0016020">
    <property type="term" value="C:membrane"/>
    <property type="evidence" value="ECO:0007669"/>
    <property type="project" value="UniProtKB-SubCell"/>
</dbReference>
<gene>
    <name evidence="17" type="ORF">QE152_g10744</name>
</gene>
<dbReference type="Pfam" id="PF21700">
    <property type="entry name" value="EGF_DL_JAG"/>
    <property type="match status" value="2"/>
</dbReference>
<dbReference type="Pfam" id="PF00008">
    <property type="entry name" value="EGF"/>
    <property type="match status" value="1"/>
</dbReference>
<dbReference type="PANTHER" id="PTHR14949:SF54">
    <property type="entry name" value="VWFD DOMAIN-CONTAINING PROTEIN"/>
    <property type="match status" value="1"/>
</dbReference>
<dbReference type="InterPro" id="IPR001881">
    <property type="entry name" value="EGF-like_Ca-bd_dom"/>
</dbReference>
<dbReference type="GO" id="GO:0009986">
    <property type="term" value="C:cell surface"/>
    <property type="evidence" value="ECO:0007669"/>
    <property type="project" value="TreeGrafter"/>
</dbReference>
<evidence type="ECO:0000256" key="2">
    <source>
        <dbReference type="ARBA" id="ARBA00022473"/>
    </source>
</evidence>
<dbReference type="InterPro" id="IPR000742">
    <property type="entry name" value="EGF"/>
</dbReference>
<evidence type="ECO:0000256" key="11">
    <source>
        <dbReference type="PROSITE-ProRule" id="PRU00076"/>
    </source>
</evidence>
<feature type="domain" description="EGF-like" evidence="15">
    <location>
        <begin position="265"/>
        <end position="306"/>
    </location>
</feature>
<evidence type="ECO:0000256" key="6">
    <source>
        <dbReference type="ARBA" id="ARBA00022737"/>
    </source>
</evidence>
<evidence type="ECO:0000256" key="10">
    <source>
        <dbReference type="ARBA" id="ARBA00023180"/>
    </source>
</evidence>
<keyword evidence="10" id="KW-0325">Glycoprotein</keyword>
<evidence type="ECO:0000256" key="7">
    <source>
        <dbReference type="ARBA" id="ARBA00022989"/>
    </source>
</evidence>
<evidence type="ECO:0000259" key="15">
    <source>
        <dbReference type="PROSITE" id="PS50026"/>
    </source>
</evidence>
<evidence type="ECO:0000256" key="4">
    <source>
        <dbReference type="ARBA" id="ARBA00022692"/>
    </source>
</evidence>
<evidence type="ECO:0000256" key="12">
    <source>
        <dbReference type="PROSITE-ProRule" id="PRU00377"/>
    </source>
</evidence>
<evidence type="ECO:0000259" key="16">
    <source>
        <dbReference type="PROSITE" id="PS51051"/>
    </source>
</evidence>
<sequence length="352" mass="39218">MNLQCLVLFAWCSIVFHDVIEAAKYVPKWKKQACEIPTSQNEHSHYTCDDDGEVKCLPGWTGDLCDVPKCRSGCDPLQGYCNRPGECLCKLGYYGELLNVSAKKVGMVYSVLNLFVDEIATQPVDTATLPANAKFPALCRRDCHSTRGYCDTPGECKCRLGWSGRVCRDCQVLPGCQHGYCDKPLECKCNPGYTGILCQNPICSKTCHKERGYCRKPGECRCKVGWWGKNCEKCYPYPGCANGNCTRPWECNCKPGWGGMLCDEELNYCEKNPDTCKNDAKCVSLTKEDGKFRCLCREGTSGKNCEISTQTTTTTTTGEPQSEEEIQGDVTTEDLTILEQQSISNQENNINQ</sequence>
<reference evidence="17 18" key="1">
    <citation type="journal article" date="2024" name="BMC Genomics">
        <title>De novo assembly and annotation of Popillia japonica's genome with initial clues to its potential as an invasive pest.</title>
        <authorList>
            <person name="Cucini C."/>
            <person name="Boschi S."/>
            <person name="Funari R."/>
            <person name="Cardaioli E."/>
            <person name="Iannotti N."/>
            <person name="Marturano G."/>
            <person name="Paoli F."/>
            <person name="Bruttini M."/>
            <person name="Carapelli A."/>
            <person name="Frati F."/>
            <person name="Nardi F."/>
        </authorList>
    </citation>
    <scope>NUCLEOTIDE SEQUENCE [LARGE SCALE GENOMIC DNA]</scope>
    <source>
        <strain evidence="17">DMR45628</strain>
    </source>
</reference>
<keyword evidence="6 13" id="KW-0677">Repeat</keyword>
<dbReference type="Proteomes" id="UP001458880">
    <property type="component" value="Unassembled WGS sequence"/>
</dbReference>
<keyword evidence="9 11" id="KW-1015">Disulfide bond</keyword>
<evidence type="ECO:0000256" key="5">
    <source>
        <dbReference type="ARBA" id="ARBA00022729"/>
    </source>
</evidence>